<organism evidence="2 3">
    <name type="scientific">Thermanaerosceptrum fracticalcis</name>
    <dbReference type="NCBI Taxonomy" id="1712410"/>
    <lineage>
        <taxon>Bacteria</taxon>
        <taxon>Bacillati</taxon>
        <taxon>Bacillota</taxon>
        <taxon>Clostridia</taxon>
        <taxon>Eubacteriales</taxon>
        <taxon>Peptococcaceae</taxon>
        <taxon>Thermanaerosceptrum</taxon>
    </lineage>
</organism>
<proteinExistence type="predicted"/>
<evidence type="ECO:0000256" key="1">
    <source>
        <dbReference type="SAM" id="Coils"/>
    </source>
</evidence>
<keyword evidence="3" id="KW-1185">Reference proteome</keyword>
<dbReference type="EMBL" id="CP045798">
    <property type="protein sequence ID" value="QNB45933.1"/>
    <property type="molecule type" value="Genomic_DNA"/>
</dbReference>
<dbReference type="RefSeq" id="WP_034422828.1">
    <property type="nucleotide sequence ID" value="NZ_CP045798.1"/>
</dbReference>
<keyword evidence="1" id="KW-0175">Coiled coil</keyword>
<dbReference type="Gene3D" id="6.10.140.1110">
    <property type="match status" value="1"/>
</dbReference>
<dbReference type="Proteomes" id="UP000515847">
    <property type="component" value="Chromosome"/>
</dbReference>
<protein>
    <recommendedName>
        <fullName evidence="4">16S rRNA processing protein RimM</fullName>
    </recommendedName>
</protein>
<evidence type="ECO:0000313" key="3">
    <source>
        <dbReference type="Proteomes" id="UP000515847"/>
    </source>
</evidence>
<feature type="coiled-coil region" evidence="1">
    <location>
        <begin position="25"/>
        <end position="52"/>
    </location>
</feature>
<reference evidence="2 3" key="1">
    <citation type="journal article" date="2019" name="Front. Microbiol.">
        <title>Thermoanaerosceptrum fracticalcis gen. nov. sp. nov., a Novel Fumarate-Fermenting Microorganism From a Deep Fractured Carbonate Aquifer of the US Great Basin.</title>
        <authorList>
            <person name="Hamilton-Brehm S.D."/>
            <person name="Stewart L.E."/>
            <person name="Zavarin M."/>
            <person name="Caldwell M."/>
            <person name="Lawson P.A."/>
            <person name="Onstott T.C."/>
            <person name="Grzymski J."/>
            <person name="Neveux I."/>
            <person name="Lollar B.S."/>
            <person name="Russell C.E."/>
            <person name="Moser D.P."/>
        </authorList>
    </citation>
    <scope>NUCLEOTIDE SEQUENCE [LARGE SCALE GENOMIC DNA]</scope>
    <source>
        <strain evidence="2 3">DRI-13</strain>
    </source>
</reference>
<dbReference type="OrthoDB" id="1682134at2"/>
<dbReference type="InterPro" id="IPR021297">
    <property type="entry name" value="YlqD"/>
</dbReference>
<dbReference type="Pfam" id="PF11068">
    <property type="entry name" value="YlqD"/>
    <property type="match status" value="1"/>
</dbReference>
<sequence>MDKITIIRRIKVKAIVTERLKQELVQQIQEGIKKMEMELSFLEQRNKKALTELTLKASPQVQAVREQFEWEKKKREEGKATLLEQLKKINVLEEGQEVLQGEVEGPVEIKLGDSWDGVLDKEIVIKDGVVVNIR</sequence>
<accession>A0A7G6E1H9</accession>
<dbReference type="KEGG" id="tfr:BR63_06170"/>
<gene>
    <name evidence="2" type="ORF">BR63_06170</name>
</gene>
<evidence type="ECO:0008006" key="4">
    <source>
        <dbReference type="Google" id="ProtNLM"/>
    </source>
</evidence>
<evidence type="ECO:0000313" key="2">
    <source>
        <dbReference type="EMBL" id="QNB45933.1"/>
    </source>
</evidence>
<name>A0A7G6E1H9_THEFR</name>
<dbReference type="AlphaFoldDB" id="A0A7G6E1H9"/>